<proteinExistence type="predicted"/>
<gene>
    <name evidence="2" type="ORF">METZ01_LOCUS7960</name>
</gene>
<dbReference type="GO" id="GO:0016462">
    <property type="term" value="F:pyrophosphatase activity"/>
    <property type="evidence" value="ECO:0007669"/>
    <property type="project" value="TreeGrafter"/>
</dbReference>
<dbReference type="InterPro" id="IPR043129">
    <property type="entry name" value="ATPase_NBD"/>
</dbReference>
<organism evidence="2">
    <name type="scientific">marine metagenome</name>
    <dbReference type="NCBI Taxonomy" id="408172"/>
    <lineage>
        <taxon>unclassified sequences</taxon>
        <taxon>metagenomes</taxon>
        <taxon>ecological metagenomes</taxon>
    </lineage>
</organism>
<evidence type="ECO:0000313" key="2">
    <source>
        <dbReference type="EMBL" id="SUZ55106.1"/>
    </source>
</evidence>
<dbReference type="InterPro" id="IPR050273">
    <property type="entry name" value="GppA/Ppx_hydrolase"/>
</dbReference>
<dbReference type="InterPro" id="IPR003695">
    <property type="entry name" value="Ppx_GppA_N"/>
</dbReference>
<dbReference type="SUPFAM" id="SSF53067">
    <property type="entry name" value="Actin-like ATPase domain"/>
    <property type="match status" value="2"/>
</dbReference>
<dbReference type="Gene3D" id="3.30.420.150">
    <property type="entry name" value="Exopolyphosphatase. Domain 2"/>
    <property type="match status" value="1"/>
</dbReference>
<dbReference type="Gene3D" id="3.30.420.40">
    <property type="match status" value="1"/>
</dbReference>
<dbReference type="PANTHER" id="PTHR30005:SF0">
    <property type="entry name" value="RETROGRADE REGULATION PROTEIN 2"/>
    <property type="match status" value="1"/>
</dbReference>
<dbReference type="Pfam" id="PF02541">
    <property type="entry name" value="Ppx-GppA"/>
    <property type="match status" value="1"/>
</dbReference>
<dbReference type="EMBL" id="UINC01000427">
    <property type="protein sequence ID" value="SUZ55106.1"/>
    <property type="molecule type" value="Genomic_DNA"/>
</dbReference>
<evidence type="ECO:0000259" key="1">
    <source>
        <dbReference type="Pfam" id="PF02541"/>
    </source>
</evidence>
<accession>A0A381NKG5</accession>
<protein>
    <recommendedName>
        <fullName evidence="1">Ppx/GppA phosphatase N-terminal domain-containing protein</fullName>
    </recommendedName>
</protein>
<sequence>MIPMTFATIEIGSNAVRMIVGELRDSCELCVIERWSAHLRLGDAVFKRGKISENLFQKLKHTIQGMLGEIQKFPQVKVTLSATSAMREAKNRDEVVARIKSLVGYPIKILSGTEESQCLLDGIKSFLSPSLFQNYPLKQTVLADLGGGSLEISLPKSARCLNGNETDSLYSFAIGTLKLRKMDNPVQELESSFAEKLLQLEQDCSAIHEDRSHLILTGGNAKTFARLFPLFSANLQSEKSSAIQTKNWLSMDWSEFKSIEQILQKESPAEQIERWKLRPQQTEVFNAALAVFKIIGSKLGTKQLSIPFFGLKESLLLGLVSAEIEQPLDGITLIQTYGPPKKYKI</sequence>
<name>A0A381NKG5_9ZZZZ</name>
<dbReference type="AlphaFoldDB" id="A0A381NKG5"/>
<reference evidence="2" key="1">
    <citation type="submission" date="2018-05" db="EMBL/GenBank/DDBJ databases">
        <authorList>
            <person name="Lanie J.A."/>
            <person name="Ng W.-L."/>
            <person name="Kazmierczak K.M."/>
            <person name="Andrzejewski T.M."/>
            <person name="Davidsen T.M."/>
            <person name="Wayne K.J."/>
            <person name="Tettelin H."/>
            <person name="Glass J.I."/>
            <person name="Rusch D."/>
            <person name="Podicherti R."/>
            <person name="Tsui H.-C.T."/>
            <person name="Winkler M.E."/>
        </authorList>
    </citation>
    <scope>NUCLEOTIDE SEQUENCE</scope>
</reference>
<feature type="domain" description="Ppx/GppA phosphatase N-terminal" evidence="1">
    <location>
        <begin position="29"/>
        <end position="320"/>
    </location>
</feature>
<dbReference type="PANTHER" id="PTHR30005">
    <property type="entry name" value="EXOPOLYPHOSPHATASE"/>
    <property type="match status" value="1"/>
</dbReference>